<dbReference type="Pfam" id="PF07729">
    <property type="entry name" value="FCD"/>
    <property type="match status" value="1"/>
</dbReference>
<dbReference type="InterPro" id="IPR036390">
    <property type="entry name" value="WH_DNA-bd_sf"/>
</dbReference>
<dbReference type="SMART" id="SM00895">
    <property type="entry name" value="FCD"/>
    <property type="match status" value="1"/>
</dbReference>
<accession>A0A3M8LC12</accession>
<dbReference type="PANTHER" id="PTHR43537">
    <property type="entry name" value="TRANSCRIPTIONAL REGULATOR, GNTR FAMILY"/>
    <property type="match status" value="1"/>
</dbReference>
<protein>
    <submittedName>
        <fullName evidence="5">GntR family transcriptional regulator</fullName>
    </submittedName>
</protein>
<dbReference type="AlphaFoldDB" id="A0A3M8LC12"/>
<evidence type="ECO:0000313" key="6">
    <source>
        <dbReference type="Proteomes" id="UP000279859"/>
    </source>
</evidence>
<sequence length="227" mass="24701">MRSARLPRVTLAEQVRDFLVLEIAQGRIPPGTPLRELEIAEQLGTSQTPVREAFRALAALGLLESRIHVGTRVREVAEQDLVDAVPVRSALEGVAGRLAAPRMKGEGQELRAAFDAMLHVAASGDRLAYADASTQFHRSIVQAARNESLLRAWNALGIEVMTIMTMASTDVPLEVAAESHREVLEALESGDPEQAEQLLAHHVAEYLPGRLQVERHADDGRTEPATA</sequence>
<dbReference type="CDD" id="cd07377">
    <property type="entry name" value="WHTH_GntR"/>
    <property type="match status" value="1"/>
</dbReference>
<dbReference type="InterPro" id="IPR000524">
    <property type="entry name" value="Tscrpt_reg_HTH_GntR"/>
</dbReference>
<dbReference type="RefSeq" id="WP_123045969.1">
    <property type="nucleotide sequence ID" value="NZ_RDSR01000013.1"/>
</dbReference>
<reference evidence="5 6" key="1">
    <citation type="submission" date="2018-11" db="EMBL/GenBank/DDBJ databases">
        <title>Cryobacterium sp. nov., isolated from rhizosphere soil of lettuce.</title>
        <authorList>
            <person name="Wang Y."/>
        </authorList>
    </citation>
    <scope>NUCLEOTIDE SEQUENCE [LARGE SCALE GENOMIC DNA]</scope>
    <source>
        <strain evidence="5 6">NEAU-85</strain>
    </source>
</reference>
<dbReference type="Gene3D" id="1.20.120.530">
    <property type="entry name" value="GntR ligand-binding domain-like"/>
    <property type="match status" value="1"/>
</dbReference>
<dbReference type="OrthoDB" id="8680240at2"/>
<keyword evidence="2" id="KW-0238">DNA-binding</keyword>
<dbReference type="PANTHER" id="PTHR43537:SF24">
    <property type="entry name" value="GLUCONATE OPERON TRANSCRIPTIONAL REPRESSOR"/>
    <property type="match status" value="1"/>
</dbReference>
<dbReference type="SMART" id="SM00345">
    <property type="entry name" value="HTH_GNTR"/>
    <property type="match status" value="1"/>
</dbReference>
<dbReference type="SUPFAM" id="SSF48008">
    <property type="entry name" value="GntR ligand-binding domain-like"/>
    <property type="match status" value="1"/>
</dbReference>
<evidence type="ECO:0000313" key="5">
    <source>
        <dbReference type="EMBL" id="RNE62204.1"/>
    </source>
</evidence>
<dbReference type="Proteomes" id="UP000279859">
    <property type="component" value="Unassembled WGS sequence"/>
</dbReference>
<comment type="caution">
    <text evidence="5">The sequence shown here is derived from an EMBL/GenBank/DDBJ whole genome shotgun (WGS) entry which is preliminary data.</text>
</comment>
<dbReference type="InterPro" id="IPR008920">
    <property type="entry name" value="TF_FadR/GntR_C"/>
</dbReference>
<dbReference type="EMBL" id="RDSR01000013">
    <property type="protein sequence ID" value="RNE62204.1"/>
    <property type="molecule type" value="Genomic_DNA"/>
</dbReference>
<dbReference type="Pfam" id="PF00392">
    <property type="entry name" value="GntR"/>
    <property type="match status" value="1"/>
</dbReference>
<feature type="domain" description="HTH gntR-type" evidence="4">
    <location>
        <begin position="9"/>
        <end position="76"/>
    </location>
</feature>
<proteinExistence type="predicted"/>
<gene>
    <name evidence="5" type="ORF">EEJ31_08965</name>
</gene>
<keyword evidence="3" id="KW-0804">Transcription</keyword>
<organism evidence="5 6">
    <name type="scientific">Cryobacterium tepidiphilum</name>
    <dbReference type="NCBI Taxonomy" id="2486026"/>
    <lineage>
        <taxon>Bacteria</taxon>
        <taxon>Bacillati</taxon>
        <taxon>Actinomycetota</taxon>
        <taxon>Actinomycetes</taxon>
        <taxon>Micrococcales</taxon>
        <taxon>Microbacteriaceae</taxon>
        <taxon>Cryobacterium</taxon>
    </lineage>
</organism>
<evidence type="ECO:0000256" key="3">
    <source>
        <dbReference type="ARBA" id="ARBA00023163"/>
    </source>
</evidence>
<dbReference type="GO" id="GO:0003700">
    <property type="term" value="F:DNA-binding transcription factor activity"/>
    <property type="evidence" value="ECO:0007669"/>
    <property type="project" value="InterPro"/>
</dbReference>
<dbReference type="SUPFAM" id="SSF46785">
    <property type="entry name" value="Winged helix' DNA-binding domain"/>
    <property type="match status" value="1"/>
</dbReference>
<dbReference type="PROSITE" id="PS50949">
    <property type="entry name" value="HTH_GNTR"/>
    <property type="match status" value="1"/>
</dbReference>
<dbReference type="GO" id="GO:0003677">
    <property type="term" value="F:DNA binding"/>
    <property type="evidence" value="ECO:0007669"/>
    <property type="project" value="UniProtKB-KW"/>
</dbReference>
<evidence type="ECO:0000256" key="1">
    <source>
        <dbReference type="ARBA" id="ARBA00023015"/>
    </source>
</evidence>
<keyword evidence="6" id="KW-1185">Reference proteome</keyword>
<evidence type="ECO:0000259" key="4">
    <source>
        <dbReference type="PROSITE" id="PS50949"/>
    </source>
</evidence>
<dbReference type="Gene3D" id="1.10.10.10">
    <property type="entry name" value="Winged helix-like DNA-binding domain superfamily/Winged helix DNA-binding domain"/>
    <property type="match status" value="1"/>
</dbReference>
<keyword evidence="1" id="KW-0805">Transcription regulation</keyword>
<evidence type="ECO:0000256" key="2">
    <source>
        <dbReference type="ARBA" id="ARBA00023125"/>
    </source>
</evidence>
<dbReference type="InterPro" id="IPR011711">
    <property type="entry name" value="GntR_C"/>
</dbReference>
<name>A0A3M8LC12_9MICO</name>
<dbReference type="InterPro" id="IPR036388">
    <property type="entry name" value="WH-like_DNA-bd_sf"/>
</dbReference>